<comment type="caution">
    <text evidence="1">The sequence shown here is derived from an EMBL/GenBank/DDBJ whole genome shotgun (WGS) entry which is preliminary data.</text>
</comment>
<accession>A0ACB8DRP7</accession>
<gene>
    <name evidence="1" type="ORF">HPB49_022980</name>
</gene>
<keyword evidence="2" id="KW-1185">Reference proteome</keyword>
<name>A0ACB8DRP7_DERSI</name>
<proteinExistence type="predicted"/>
<sequence>MSVPERRRVHRFRDHVVAGANWRPTRFVDDVPIVRVCGLCGMIPKRTVVLPCSHVLCQFCQADNSQDGSGLCPIDEKPFEETGMRRGRVSREGSEQFQGEEKKRFLSFFPNVRHSHYLHRRLSASLNVAILLLPM</sequence>
<dbReference type="Proteomes" id="UP000821865">
    <property type="component" value="Chromosome 10"/>
</dbReference>
<protein>
    <submittedName>
        <fullName evidence="1">Uncharacterized protein</fullName>
    </submittedName>
</protein>
<dbReference type="EMBL" id="CM023479">
    <property type="protein sequence ID" value="KAH7975046.1"/>
    <property type="molecule type" value="Genomic_DNA"/>
</dbReference>
<reference evidence="1" key="1">
    <citation type="submission" date="2020-05" db="EMBL/GenBank/DDBJ databases">
        <title>Large-scale comparative analyses of tick genomes elucidate their genetic diversity and vector capacities.</title>
        <authorList>
            <person name="Jia N."/>
            <person name="Wang J."/>
            <person name="Shi W."/>
            <person name="Du L."/>
            <person name="Sun Y."/>
            <person name="Zhan W."/>
            <person name="Jiang J."/>
            <person name="Wang Q."/>
            <person name="Zhang B."/>
            <person name="Ji P."/>
            <person name="Sakyi L.B."/>
            <person name="Cui X."/>
            <person name="Yuan T."/>
            <person name="Jiang B."/>
            <person name="Yang W."/>
            <person name="Lam T.T.-Y."/>
            <person name="Chang Q."/>
            <person name="Ding S."/>
            <person name="Wang X."/>
            <person name="Zhu J."/>
            <person name="Ruan X."/>
            <person name="Zhao L."/>
            <person name="Wei J."/>
            <person name="Que T."/>
            <person name="Du C."/>
            <person name="Cheng J."/>
            <person name="Dai P."/>
            <person name="Han X."/>
            <person name="Huang E."/>
            <person name="Gao Y."/>
            <person name="Liu J."/>
            <person name="Shao H."/>
            <person name="Ye R."/>
            <person name="Li L."/>
            <person name="Wei W."/>
            <person name="Wang X."/>
            <person name="Wang C."/>
            <person name="Yang T."/>
            <person name="Huo Q."/>
            <person name="Li W."/>
            <person name="Guo W."/>
            <person name="Chen H."/>
            <person name="Zhou L."/>
            <person name="Ni X."/>
            <person name="Tian J."/>
            <person name="Zhou Y."/>
            <person name="Sheng Y."/>
            <person name="Liu T."/>
            <person name="Pan Y."/>
            <person name="Xia L."/>
            <person name="Li J."/>
            <person name="Zhao F."/>
            <person name="Cao W."/>
        </authorList>
    </citation>
    <scope>NUCLEOTIDE SEQUENCE</scope>
    <source>
        <strain evidence="1">Dsil-2018</strain>
    </source>
</reference>
<evidence type="ECO:0000313" key="1">
    <source>
        <dbReference type="EMBL" id="KAH7975046.1"/>
    </source>
</evidence>
<organism evidence="1 2">
    <name type="scientific">Dermacentor silvarum</name>
    <name type="common">Tick</name>
    <dbReference type="NCBI Taxonomy" id="543639"/>
    <lineage>
        <taxon>Eukaryota</taxon>
        <taxon>Metazoa</taxon>
        <taxon>Ecdysozoa</taxon>
        <taxon>Arthropoda</taxon>
        <taxon>Chelicerata</taxon>
        <taxon>Arachnida</taxon>
        <taxon>Acari</taxon>
        <taxon>Parasitiformes</taxon>
        <taxon>Ixodida</taxon>
        <taxon>Ixodoidea</taxon>
        <taxon>Ixodidae</taxon>
        <taxon>Rhipicephalinae</taxon>
        <taxon>Dermacentor</taxon>
    </lineage>
</organism>
<evidence type="ECO:0000313" key="2">
    <source>
        <dbReference type="Proteomes" id="UP000821865"/>
    </source>
</evidence>